<accession>A0A8S5TTE4</accession>
<name>A0A8S5TTE4_9CAUD</name>
<organism evidence="1">
    <name type="scientific">Siphoviridae sp. ct5jB2</name>
    <dbReference type="NCBI Taxonomy" id="2825337"/>
    <lineage>
        <taxon>Viruses</taxon>
        <taxon>Duplodnaviria</taxon>
        <taxon>Heunggongvirae</taxon>
        <taxon>Uroviricota</taxon>
        <taxon>Caudoviricetes</taxon>
    </lineage>
</organism>
<evidence type="ECO:0000313" key="1">
    <source>
        <dbReference type="EMBL" id="DAF85484.1"/>
    </source>
</evidence>
<proteinExistence type="predicted"/>
<protein>
    <submittedName>
        <fullName evidence="1">Uncharacterized protein</fullName>
    </submittedName>
</protein>
<sequence length="41" mass="4800">MLANLRICNIKYNMSRHIVIKLLLYPAGGIWQTTQKISRQL</sequence>
<dbReference type="EMBL" id="BK015927">
    <property type="protein sequence ID" value="DAF85484.1"/>
    <property type="molecule type" value="Genomic_DNA"/>
</dbReference>
<reference evidence="1" key="1">
    <citation type="journal article" date="2021" name="Proc. Natl. Acad. Sci. U.S.A.">
        <title>A Catalog of Tens of Thousands of Viruses from Human Metagenomes Reveals Hidden Associations with Chronic Diseases.</title>
        <authorList>
            <person name="Tisza M.J."/>
            <person name="Buck C.B."/>
        </authorList>
    </citation>
    <scope>NUCLEOTIDE SEQUENCE</scope>
    <source>
        <strain evidence="1">Ct5jB2</strain>
    </source>
</reference>